<sequence length="343" mass="39342">MADKKTEEPYKRPQTMTRCQQISKFLYNGDTHEVLGRTAKSWYPLPDQTLQTPFYEHITVLLGDETLMRRSGSTAYINFTSIITVFYIVLYAFLAGFFVALLTVFYQTLNDHEPKWTMESSLIGNSPGMGYRPTHADPDVTVISFNQKEPKYWSDRVDDFLGPYYTIAPKSDSYAECNYGTVNADLVTPCSFKVDLNKCAQNDYGFGINKPCLFLKPNKIFGWTPIPYTKEEIESEELQMPSNLKTAILKLPMDVIEKNIWVSCMEMENFNVTLEYDTHIGFPTYYFPYANQNGYLSPFVAMQIDNLPVGTTVKISCRLWAKNIVVDKQRRLGMTNLEILSNA</sequence>
<reference evidence="8" key="1">
    <citation type="submission" date="2021-11" db="EMBL/GenBank/DDBJ databases">
        <authorList>
            <person name="Schell T."/>
        </authorList>
    </citation>
    <scope>NUCLEOTIDE SEQUENCE</scope>
    <source>
        <strain evidence="8">M5</strain>
    </source>
</reference>
<gene>
    <name evidence="8" type="ORF">DGAL_LOCUS8945</name>
</gene>
<feature type="transmembrane region" description="Helical" evidence="7">
    <location>
        <begin position="76"/>
        <end position="106"/>
    </location>
</feature>
<evidence type="ECO:0000256" key="1">
    <source>
        <dbReference type="ARBA" id="ARBA00004606"/>
    </source>
</evidence>
<dbReference type="Gene3D" id="1.20.5.170">
    <property type="match status" value="2"/>
</dbReference>
<evidence type="ECO:0000256" key="2">
    <source>
        <dbReference type="ARBA" id="ARBA00005876"/>
    </source>
</evidence>
<proteinExistence type="inferred from homology"/>
<keyword evidence="3 7" id="KW-0812">Transmembrane</keyword>
<keyword evidence="4" id="KW-0735">Signal-anchor</keyword>
<evidence type="ECO:0000256" key="7">
    <source>
        <dbReference type="SAM" id="Phobius"/>
    </source>
</evidence>
<organism evidence="8 9">
    <name type="scientific">Daphnia galeata</name>
    <dbReference type="NCBI Taxonomy" id="27404"/>
    <lineage>
        <taxon>Eukaryota</taxon>
        <taxon>Metazoa</taxon>
        <taxon>Ecdysozoa</taxon>
        <taxon>Arthropoda</taxon>
        <taxon>Crustacea</taxon>
        <taxon>Branchiopoda</taxon>
        <taxon>Diplostraca</taxon>
        <taxon>Cladocera</taxon>
        <taxon>Anomopoda</taxon>
        <taxon>Daphniidae</taxon>
        <taxon>Daphnia</taxon>
    </lineage>
</organism>
<accession>A0A8J2RJD8</accession>
<dbReference type="GO" id="GO:0006883">
    <property type="term" value="P:intracellular sodium ion homeostasis"/>
    <property type="evidence" value="ECO:0007669"/>
    <property type="project" value="TreeGrafter"/>
</dbReference>
<dbReference type="GO" id="GO:0030007">
    <property type="term" value="P:intracellular potassium ion homeostasis"/>
    <property type="evidence" value="ECO:0007669"/>
    <property type="project" value="TreeGrafter"/>
</dbReference>
<keyword evidence="5 7" id="KW-1133">Transmembrane helix</keyword>
<dbReference type="PANTHER" id="PTHR11523">
    <property type="entry name" value="SODIUM/POTASSIUM-DEPENDENT ATPASE BETA SUBUNIT"/>
    <property type="match status" value="1"/>
</dbReference>
<dbReference type="Proteomes" id="UP000789390">
    <property type="component" value="Unassembled WGS sequence"/>
</dbReference>
<dbReference type="GO" id="GO:0005890">
    <property type="term" value="C:sodium:potassium-exchanging ATPase complex"/>
    <property type="evidence" value="ECO:0007669"/>
    <property type="project" value="InterPro"/>
</dbReference>
<comment type="subcellular location">
    <subcellularLocation>
        <location evidence="1">Membrane</location>
        <topology evidence="1">Single-pass type II membrane protein</topology>
    </subcellularLocation>
</comment>
<dbReference type="GO" id="GO:1990573">
    <property type="term" value="P:potassium ion import across plasma membrane"/>
    <property type="evidence" value="ECO:0007669"/>
    <property type="project" value="TreeGrafter"/>
</dbReference>
<evidence type="ECO:0000256" key="5">
    <source>
        <dbReference type="ARBA" id="ARBA00022989"/>
    </source>
</evidence>
<keyword evidence="6 7" id="KW-0472">Membrane</keyword>
<dbReference type="AlphaFoldDB" id="A0A8J2RJD8"/>
<protein>
    <submittedName>
        <fullName evidence="8">Uncharacterized protein</fullName>
    </submittedName>
</protein>
<dbReference type="InterPro" id="IPR000402">
    <property type="entry name" value="Na/K_ATPase_sub_beta"/>
</dbReference>
<dbReference type="EMBL" id="CAKKLH010000201">
    <property type="protein sequence ID" value="CAH0105872.1"/>
    <property type="molecule type" value="Genomic_DNA"/>
</dbReference>
<dbReference type="PANTHER" id="PTHR11523:SF28">
    <property type="entry name" value="NA_K-ATPASE BETA SUBUNIT ISOFORM 4-RELATED"/>
    <property type="match status" value="1"/>
</dbReference>
<dbReference type="Gene3D" id="2.60.40.1660">
    <property type="entry name" value="Na, k-atpase alpha subunit"/>
    <property type="match status" value="1"/>
</dbReference>
<comment type="similarity">
    <text evidence="2">Belongs to the X(+)/potassium ATPases subunit beta family.</text>
</comment>
<evidence type="ECO:0000313" key="8">
    <source>
        <dbReference type="EMBL" id="CAH0105872.1"/>
    </source>
</evidence>
<keyword evidence="9" id="KW-1185">Reference proteome</keyword>
<evidence type="ECO:0000256" key="4">
    <source>
        <dbReference type="ARBA" id="ARBA00022968"/>
    </source>
</evidence>
<name>A0A8J2RJD8_9CRUS</name>
<evidence type="ECO:0000256" key="3">
    <source>
        <dbReference type="ARBA" id="ARBA00022692"/>
    </source>
</evidence>
<comment type="caution">
    <text evidence="8">The sequence shown here is derived from an EMBL/GenBank/DDBJ whole genome shotgun (WGS) entry which is preliminary data.</text>
</comment>
<dbReference type="Pfam" id="PF00287">
    <property type="entry name" value="Na_K-ATPase"/>
    <property type="match status" value="1"/>
</dbReference>
<dbReference type="GO" id="GO:0036376">
    <property type="term" value="P:sodium ion export across plasma membrane"/>
    <property type="evidence" value="ECO:0007669"/>
    <property type="project" value="TreeGrafter"/>
</dbReference>
<dbReference type="InterPro" id="IPR038702">
    <property type="entry name" value="Na/K_ATPase_sub_beta_sf"/>
</dbReference>
<evidence type="ECO:0000256" key="6">
    <source>
        <dbReference type="ARBA" id="ARBA00023136"/>
    </source>
</evidence>
<evidence type="ECO:0000313" key="9">
    <source>
        <dbReference type="Proteomes" id="UP000789390"/>
    </source>
</evidence>
<dbReference type="OrthoDB" id="5912413at2759"/>
<dbReference type="GO" id="GO:0001671">
    <property type="term" value="F:ATPase activator activity"/>
    <property type="evidence" value="ECO:0007669"/>
    <property type="project" value="TreeGrafter"/>
</dbReference>